<dbReference type="PROSITE" id="PS50280">
    <property type="entry name" value="SET"/>
    <property type="match status" value="1"/>
</dbReference>
<feature type="compositionally biased region" description="Basic and acidic residues" evidence="16">
    <location>
        <begin position="447"/>
        <end position="463"/>
    </location>
</feature>
<evidence type="ECO:0000256" key="15">
    <source>
        <dbReference type="ARBA" id="ARBA00047545"/>
    </source>
</evidence>
<reference evidence="21 22" key="1">
    <citation type="journal article" date="2018" name="BMC Genomics">
        <title>Genomic evidence for intraspecific hybridization in a clonal and extremely halotolerant yeast.</title>
        <authorList>
            <person name="Gostincar C."/>
            <person name="Stajich J.E."/>
            <person name="Zupancic J."/>
            <person name="Zalar P."/>
            <person name="Gunde-Cimerman N."/>
        </authorList>
    </citation>
    <scope>NUCLEOTIDE SEQUENCE [LARGE SCALE GENOMIC DNA]</scope>
    <source>
        <strain evidence="21 22">EXF-6656</strain>
    </source>
</reference>
<keyword evidence="6" id="KW-0158">Chromosome</keyword>
<dbReference type="InterPro" id="IPR046341">
    <property type="entry name" value="SET_dom_sf"/>
</dbReference>
<dbReference type="EC" id="2.1.1.359" evidence="4"/>
<feature type="compositionally biased region" description="Basic residues" evidence="16">
    <location>
        <begin position="464"/>
        <end position="474"/>
    </location>
</feature>
<dbReference type="SMART" id="SM00456">
    <property type="entry name" value="WW"/>
    <property type="match status" value="1"/>
</dbReference>
<dbReference type="FunFam" id="2.170.270.10:FF:000033">
    <property type="entry name" value="Histone-lysine N-methyltransferase"/>
    <property type="match status" value="1"/>
</dbReference>
<dbReference type="InterPro" id="IPR017923">
    <property type="entry name" value="TFIIS_N"/>
</dbReference>
<evidence type="ECO:0000256" key="4">
    <source>
        <dbReference type="ARBA" id="ARBA00012178"/>
    </source>
</evidence>
<dbReference type="InterPro" id="IPR038190">
    <property type="entry name" value="SRI_sf"/>
</dbReference>
<dbReference type="Pfam" id="PF08236">
    <property type="entry name" value="SRI"/>
    <property type="match status" value="1"/>
</dbReference>
<dbReference type="SMART" id="SM00317">
    <property type="entry name" value="SET"/>
    <property type="match status" value="1"/>
</dbReference>
<dbReference type="GO" id="GO:0005634">
    <property type="term" value="C:nucleus"/>
    <property type="evidence" value="ECO:0007669"/>
    <property type="project" value="UniProtKB-SubCell"/>
</dbReference>
<evidence type="ECO:0000256" key="14">
    <source>
        <dbReference type="ARBA" id="ARBA00030091"/>
    </source>
</evidence>
<accession>A0A3M6VWZ2</accession>
<dbReference type="InterPro" id="IPR001214">
    <property type="entry name" value="SET_dom"/>
</dbReference>
<dbReference type="CDD" id="cd00201">
    <property type="entry name" value="WW"/>
    <property type="match status" value="1"/>
</dbReference>
<dbReference type="InterPro" id="IPR035441">
    <property type="entry name" value="TFIIS/LEDGF_dom_sf"/>
</dbReference>
<feature type="domain" description="SET" evidence="18">
    <location>
        <begin position="123"/>
        <end position="240"/>
    </location>
</feature>
<dbReference type="PROSITE" id="PS50868">
    <property type="entry name" value="POST_SET"/>
    <property type="match status" value="1"/>
</dbReference>
<dbReference type="InterPro" id="IPR036020">
    <property type="entry name" value="WW_dom_sf"/>
</dbReference>
<evidence type="ECO:0000313" key="22">
    <source>
        <dbReference type="Proteomes" id="UP000281245"/>
    </source>
</evidence>
<dbReference type="PROSITE" id="PS01159">
    <property type="entry name" value="WW_DOMAIN_1"/>
    <property type="match status" value="1"/>
</dbReference>
<dbReference type="SUPFAM" id="SSF47676">
    <property type="entry name" value="Conserved domain common to transcription factors TFIIS, elongin A, CRSP70"/>
    <property type="match status" value="1"/>
</dbReference>
<comment type="catalytic activity">
    <reaction evidence="15">
        <text>L-lysyl(36)-[histone H3] + 3 S-adenosyl-L-methionine = N(6),N(6),N(6)-trimethyl-L-lysyl(36)-[histone H3] + 3 S-adenosyl-L-homocysteine + 3 H(+)</text>
        <dbReference type="Rhea" id="RHEA:60324"/>
        <dbReference type="Rhea" id="RHEA-COMP:9785"/>
        <dbReference type="Rhea" id="RHEA-COMP:15536"/>
        <dbReference type="ChEBI" id="CHEBI:15378"/>
        <dbReference type="ChEBI" id="CHEBI:29969"/>
        <dbReference type="ChEBI" id="CHEBI:57856"/>
        <dbReference type="ChEBI" id="CHEBI:59789"/>
        <dbReference type="ChEBI" id="CHEBI:61961"/>
        <dbReference type="EC" id="2.1.1.359"/>
    </reaction>
</comment>
<keyword evidence="11" id="KW-0805">Transcription regulation</keyword>
<feature type="region of interest" description="Disordered" evidence="16">
    <location>
        <begin position="447"/>
        <end position="517"/>
    </location>
</feature>
<comment type="function">
    <text evidence="1">Histone methyltransferase that trimethylates histone H3 'Lys-36' forming H3K36me3. Involved in transcription elongation as well as in transcription repression.</text>
</comment>
<evidence type="ECO:0000256" key="16">
    <source>
        <dbReference type="SAM" id="MobiDB-lite"/>
    </source>
</evidence>
<evidence type="ECO:0000256" key="1">
    <source>
        <dbReference type="ARBA" id="ARBA00003901"/>
    </source>
</evidence>
<dbReference type="PROSITE" id="PS51568">
    <property type="entry name" value="SAM_MT43_SET2_1"/>
    <property type="match status" value="1"/>
</dbReference>
<dbReference type="Pfam" id="PF08711">
    <property type="entry name" value="Med26"/>
    <property type="match status" value="1"/>
</dbReference>
<dbReference type="Pfam" id="PF00397">
    <property type="entry name" value="WW"/>
    <property type="match status" value="1"/>
</dbReference>
<dbReference type="GO" id="GO:0140955">
    <property type="term" value="F:histone H3K36 trimethyltransferase activity"/>
    <property type="evidence" value="ECO:0007669"/>
    <property type="project" value="UniProtKB-EC"/>
</dbReference>
<dbReference type="Pfam" id="PF00856">
    <property type="entry name" value="SET"/>
    <property type="match status" value="1"/>
</dbReference>
<dbReference type="InterPro" id="IPR003616">
    <property type="entry name" value="Post-SET_dom"/>
</dbReference>
<evidence type="ECO:0000256" key="12">
    <source>
        <dbReference type="ARBA" id="ARBA00023163"/>
    </source>
</evidence>
<evidence type="ECO:0000313" key="21">
    <source>
        <dbReference type="EMBL" id="RMX70781.1"/>
    </source>
</evidence>
<dbReference type="Gene3D" id="2.20.70.10">
    <property type="match status" value="1"/>
</dbReference>
<evidence type="ECO:0000259" key="18">
    <source>
        <dbReference type="PROSITE" id="PS50280"/>
    </source>
</evidence>
<feature type="domain" description="WW" evidence="17">
    <location>
        <begin position="510"/>
        <end position="542"/>
    </location>
</feature>
<evidence type="ECO:0000256" key="13">
    <source>
        <dbReference type="ARBA" id="ARBA00023242"/>
    </source>
</evidence>
<protein>
    <recommendedName>
        <fullName evidence="5">Histone-lysine N-methyltransferase, H3 lysine-36 specific</fullName>
        <ecNumber evidence="4">2.1.1.359</ecNumber>
    </recommendedName>
    <alternativeName>
        <fullName evidence="14">SET domain-containing protein 2</fullName>
    </alternativeName>
</protein>
<dbReference type="Proteomes" id="UP000281245">
    <property type="component" value="Unassembled WGS sequence"/>
</dbReference>
<keyword evidence="8" id="KW-0489">Methyltransferase</keyword>
<organism evidence="21 22">
    <name type="scientific">Hortaea werneckii</name>
    <name type="common">Black yeast</name>
    <name type="synonym">Cladosporium werneckii</name>
    <dbReference type="NCBI Taxonomy" id="91943"/>
    <lineage>
        <taxon>Eukaryota</taxon>
        <taxon>Fungi</taxon>
        <taxon>Dikarya</taxon>
        <taxon>Ascomycota</taxon>
        <taxon>Pezizomycotina</taxon>
        <taxon>Dothideomycetes</taxon>
        <taxon>Dothideomycetidae</taxon>
        <taxon>Mycosphaerellales</taxon>
        <taxon>Teratosphaeriaceae</taxon>
        <taxon>Hortaea</taxon>
    </lineage>
</organism>
<comment type="caution">
    <text evidence="21">The sequence shown here is derived from an EMBL/GenBank/DDBJ whole genome shotgun (WGS) entry which is preliminary data.</text>
</comment>
<sequence>ETVGGEVTLKLEPGKPPKLARTTSQKVERRPPPLFFDHEDKTGEATSSFTVMSECTYANKYLGTTEHALECDCAEEWDATTRTNHACDEDSDCINRATKMECLGDCGCGANCQNQRFLRKRYADVSVISTEKKGYGLRANKNLKANDFIFEYIGEVIGENVFRRRMQQYDEEGIKHFYFMSLTKGEFVDATKKGNLGRFCNHSCNPNSYVDKWVVGDKLRMGIFAERNIQAGEELTFNYNVDRYGAEPQPCYCGEPNCTGYIGGKTQTERATKLSHAIIEALGIDDADAWDTAVAKKPRKKKMGEDDEEYVNNVEPKGLDEDGVNKVMSSLMQCKEKWIAVKLLTRIQRADDEKVRNRVVRFHGYRILKNALATFIDDVNVCLQVLDVLDKMPRLTRNKIQDSKIEETVAQLKDNEDDRVSSHANRLMEEWSKLEVGYRIPRMKRDPNVAVKSERTERRETERRRSRSRSRSKSPPRAPAGPRSNAATRTAPFFGGPRQPRFRPPPPPNGALPSGWFEATAANGSTYYYNHAGTTTWQRPAMPANGAPPPPPPKAVSDQQMLQDLIKNIVSSKKEASKSASETATPIETPKKERKEEKWRSMPEEKRKKMYEGTIQPHIMHVVGKYKHKLAKDDLKRWAKELAKKIVDSDFKKGKVEDPGRISDKQAKGVKKHAQEFFEKALKKKNEAEKRKAEKKAAKKDD</sequence>
<dbReference type="Pfam" id="PF17907">
    <property type="entry name" value="AWS"/>
    <property type="match status" value="1"/>
</dbReference>
<dbReference type="GO" id="GO:0006355">
    <property type="term" value="P:regulation of DNA-templated transcription"/>
    <property type="evidence" value="ECO:0007669"/>
    <property type="project" value="InterPro"/>
</dbReference>
<evidence type="ECO:0000256" key="6">
    <source>
        <dbReference type="ARBA" id="ARBA00022454"/>
    </source>
</evidence>
<feature type="compositionally biased region" description="Basic and acidic residues" evidence="16">
    <location>
        <begin position="589"/>
        <end position="611"/>
    </location>
</feature>
<evidence type="ECO:0000256" key="7">
    <source>
        <dbReference type="ARBA" id="ARBA00022491"/>
    </source>
</evidence>
<dbReference type="SUPFAM" id="SSF51045">
    <property type="entry name" value="WW domain"/>
    <property type="match status" value="1"/>
</dbReference>
<dbReference type="Gene3D" id="2.170.270.10">
    <property type="entry name" value="SET domain"/>
    <property type="match status" value="1"/>
</dbReference>
<keyword evidence="9" id="KW-0808">Transferase</keyword>
<dbReference type="GO" id="GO:0032259">
    <property type="term" value="P:methylation"/>
    <property type="evidence" value="ECO:0007669"/>
    <property type="project" value="UniProtKB-KW"/>
</dbReference>
<feature type="region of interest" description="Disordered" evidence="16">
    <location>
        <begin position="1"/>
        <end position="40"/>
    </location>
</feature>
<dbReference type="InterPro" id="IPR050777">
    <property type="entry name" value="SET2_Histone-Lys_MeTrsfase"/>
</dbReference>
<keyword evidence="13" id="KW-0539">Nucleus</keyword>
<evidence type="ECO:0000256" key="10">
    <source>
        <dbReference type="ARBA" id="ARBA00022691"/>
    </source>
</evidence>
<evidence type="ECO:0000259" key="20">
    <source>
        <dbReference type="PROSITE" id="PS51215"/>
    </source>
</evidence>
<dbReference type="InterPro" id="IPR006560">
    <property type="entry name" value="AWS_dom"/>
</dbReference>
<dbReference type="InterPro" id="IPR013257">
    <property type="entry name" value="SRI"/>
</dbReference>
<feature type="domain" description="AWS" evidence="20">
    <location>
        <begin position="66"/>
        <end position="121"/>
    </location>
</feature>
<dbReference type="PROSITE" id="PS50020">
    <property type="entry name" value="WW_DOMAIN_2"/>
    <property type="match status" value="1"/>
</dbReference>
<dbReference type="GO" id="GO:0005694">
    <property type="term" value="C:chromosome"/>
    <property type="evidence" value="ECO:0007669"/>
    <property type="project" value="UniProtKB-SubCell"/>
</dbReference>
<dbReference type="Gene3D" id="1.10.1740.100">
    <property type="entry name" value="Set2, Rpb1 interacting domain"/>
    <property type="match status" value="1"/>
</dbReference>
<dbReference type="PANTHER" id="PTHR22884">
    <property type="entry name" value="SET DOMAIN PROTEINS"/>
    <property type="match status" value="1"/>
</dbReference>
<dbReference type="SMART" id="SM00508">
    <property type="entry name" value="PostSET"/>
    <property type="match status" value="1"/>
</dbReference>
<feature type="domain" description="Post-SET" evidence="19">
    <location>
        <begin position="247"/>
        <end position="263"/>
    </location>
</feature>
<gene>
    <name evidence="21" type="ORF">D0869_16302</name>
</gene>
<keyword evidence="10" id="KW-0949">S-adenosyl-L-methionine</keyword>
<feature type="region of interest" description="Disordered" evidence="16">
    <location>
        <begin position="539"/>
        <end position="613"/>
    </location>
</feature>
<dbReference type="CDD" id="cd19172">
    <property type="entry name" value="SET_SETD2"/>
    <property type="match status" value="1"/>
</dbReference>
<name>A0A3M6VWZ2_HORWE</name>
<evidence type="ECO:0000256" key="2">
    <source>
        <dbReference type="ARBA" id="ARBA00004123"/>
    </source>
</evidence>
<proteinExistence type="predicted"/>
<evidence type="ECO:0000259" key="19">
    <source>
        <dbReference type="PROSITE" id="PS50868"/>
    </source>
</evidence>
<evidence type="ECO:0000256" key="9">
    <source>
        <dbReference type="ARBA" id="ARBA00022679"/>
    </source>
</evidence>
<feature type="non-terminal residue" evidence="21">
    <location>
        <position position="1"/>
    </location>
</feature>
<dbReference type="Gene3D" id="1.20.930.10">
    <property type="entry name" value="Conserved domain common to transcription factors TFIIS, elongin A, CRSP70"/>
    <property type="match status" value="1"/>
</dbReference>
<dbReference type="PROSITE" id="PS51215">
    <property type="entry name" value="AWS"/>
    <property type="match status" value="1"/>
</dbReference>
<evidence type="ECO:0000256" key="8">
    <source>
        <dbReference type="ARBA" id="ARBA00022603"/>
    </source>
</evidence>
<evidence type="ECO:0000256" key="11">
    <source>
        <dbReference type="ARBA" id="ARBA00023015"/>
    </source>
</evidence>
<feature type="non-terminal residue" evidence="21">
    <location>
        <position position="702"/>
    </location>
</feature>
<keyword evidence="12" id="KW-0804">Transcription</keyword>
<evidence type="ECO:0000259" key="17">
    <source>
        <dbReference type="PROSITE" id="PS50020"/>
    </source>
</evidence>
<feature type="region of interest" description="Disordered" evidence="16">
    <location>
        <begin position="682"/>
        <end position="702"/>
    </location>
</feature>
<evidence type="ECO:0000256" key="3">
    <source>
        <dbReference type="ARBA" id="ARBA00004286"/>
    </source>
</evidence>
<dbReference type="SUPFAM" id="SSF82199">
    <property type="entry name" value="SET domain"/>
    <property type="match status" value="1"/>
</dbReference>
<dbReference type="AlphaFoldDB" id="A0A3M6VWZ2"/>
<dbReference type="SMART" id="SM00570">
    <property type="entry name" value="AWS"/>
    <property type="match status" value="1"/>
</dbReference>
<dbReference type="InterPro" id="IPR044437">
    <property type="entry name" value="SETD2/Set2_SET"/>
</dbReference>
<feature type="compositionally biased region" description="Basic and acidic residues" evidence="16">
    <location>
        <begin position="26"/>
        <end position="40"/>
    </location>
</feature>
<dbReference type="InterPro" id="IPR001202">
    <property type="entry name" value="WW_dom"/>
</dbReference>
<dbReference type="FunFam" id="1.10.1740.100:FF:000002">
    <property type="entry name" value="Histone-lysine N-methyltransferase"/>
    <property type="match status" value="1"/>
</dbReference>
<dbReference type="OrthoDB" id="422362at2759"/>
<evidence type="ECO:0000256" key="5">
    <source>
        <dbReference type="ARBA" id="ARBA00018028"/>
    </source>
</evidence>
<keyword evidence="7" id="KW-0678">Repressor</keyword>
<comment type="subcellular location">
    <subcellularLocation>
        <location evidence="3">Chromosome</location>
    </subcellularLocation>
    <subcellularLocation>
        <location evidence="2">Nucleus</location>
    </subcellularLocation>
</comment>
<dbReference type="EMBL" id="QWIJ01003419">
    <property type="protein sequence ID" value="RMX70781.1"/>
    <property type="molecule type" value="Genomic_DNA"/>
</dbReference>
<dbReference type="InterPro" id="IPR025788">
    <property type="entry name" value="Set2_fungi"/>
</dbReference>